<feature type="region of interest" description="Disordered" evidence="1">
    <location>
        <begin position="343"/>
        <end position="367"/>
    </location>
</feature>
<evidence type="ECO:0000313" key="3">
    <source>
        <dbReference type="Proteomes" id="UP000033710"/>
    </source>
</evidence>
<feature type="compositionally biased region" description="Low complexity" evidence="1">
    <location>
        <begin position="69"/>
        <end position="79"/>
    </location>
</feature>
<dbReference type="Proteomes" id="UP000033710">
    <property type="component" value="Unassembled WGS sequence"/>
</dbReference>
<dbReference type="AlphaFoldDB" id="A0A0F2M253"/>
<dbReference type="OrthoDB" id="3508416at2759"/>
<dbReference type="RefSeq" id="XP_016584892.1">
    <property type="nucleotide sequence ID" value="XM_016730022.1"/>
</dbReference>
<feature type="region of interest" description="Disordered" evidence="1">
    <location>
        <begin position="1"/>
        <end position="22"/>
    </location>
</feature>
<dbReference type="VEuPathDB" id="FungiDB:SPSK_03181"/>
<organism evidence="2 3">
    <name type="scientific">Sporothrix schenckii 1099-18</name>
    <dbReference type="NCBI Taxonomy" id="1397361"/>
    <lineage>
        <taxon>Eukaryota</taxon>
        <taxon>Fungi</taxon>
        <taxon>Dikarya</taxon>
        <taxon>Ascomycota</taxon>
        <taxon>Pezizomycotina</taxon>
        <taxon>Sordariomycetes</taxon>
        <taxon>Sordariomycetidae</taxon>
        <taxon>Ophiostomatales</taxon>
        <taxon>Ophiostomataceae</taxon>
        <taxon>Sporothrix</taxon>
    </lineage>
</organism>
<feature type="compositionally biased region" description="Low complexity" evidence="1">
    <location>
        <begin position="574"/>
        <end position="599"/>
    </location>
</feature>
<reference evidence="2 3" key="2">
    <citation type="journal article" date="2015" name="Eukaryot. Cell">
        <title>Asexual propagation of a virulent clone complex in a human and feline outbreak of sporotrichosis.</title>
        <authorList>
            <person name="Teixeira Mde M."/>
            <person name="Rodrigues A.M."/>
            <person name="Tsui C.K."/>
            <person name="de Almeida L.G."/>
            <person name="Van Diepeningen A.D."/>
            <person name="van den Ende B.G."/>
            <person name="Fernandes G.F."/>
            <person name="Kano R."/>
            <person name="Hamelin R.C."/>
            <person name="Lopes-Bezerra L.M."/>
            <person name="Vasconcelos A.T."/>
            <person name="de Hoog S."/>
            <person name="de Camargo Z.P."/>
            <person name="Felipe M.S."/>
        </authorList>
    </citation>
    <scope>NUCLEOTIDE SEQUENCE [LARGE SCALE GENOMIC DNA]</scope>
    <source>
        <strain evidence="2 3">1099-18</strain>
    </source>
</reference>
<feature type="compositionally biased region" description="Polar residues" evidence="1">
    <location>
        <begin position="53"/>
        <end position="65"/>
    </location>
</feature>
<feature type="region of interest" description="Disordered" evidence="1">
    <location>
        <begin position="53"/>
        <end position="79"/>
    </location>
</feature>
<feature type="region of interest" description="Disordered" evidence="1">
    <location>
        <begin position="247"/>
        <end position="276"/>
    </location>
</feature>
<comment type="caution">
    <text evidence="2">The sequence shown here is derived from an EMBL/GenBank/DDBJ whole genome shotgun (WGS) entry which is preliminary data.</text>
</comment>
<gene>
    <name evidence="2" type="ORF">SPSK_03181</name>
</gene>
<protein>
    <recommendedName>
        <fullName evidence="4">RRM domain-containing protein</fullName>
    </recommendedName>
</protein>
<feature type="compositionally biased region" description="Low complexity" evidence="1">
    <location>
        <begin position="247"/>
        <end position="261"/>
    </location>
</feature>
<sequence>MRSPLHSQEAEHAGRRAQAAAAVAAAERSPWCSPMWPSPTALPHTALLPRRNSQQLPASSSTAYESSHRISLSGSSMGSDKGSGNGFGLWQCPHPSDVTMVPKIAELWPRRASEASSSSFRLDDYWNAAVADCDDPDEDDDFTLFPRQTDDQPYHKQNNFVLPPMWLPGVLDDDGVEPLPRPTTSRQPRLSCHSLSFPCLTAQQKAAQAVQCDERLHWPEAFPAEPQVMCQYQRQYQLHLHLHLHQQQQQQQRQQRQQRQQPQLNPPVVAPPTTTAPAVTKTFKPMQMVFREHRRTSASSTGMSNSGGTGTGTATTAMTAATTDTAFRDAMMHQQAPAATIVATARRGSSSSTSQYPQCRPPLSSSPSSLSAASMVALYGSAPVLPLEEQVFRRQQGISLNYRGDIRNPHNRGDHVPAHLNTSLFLMGLPPQATVGDLLRAVAALGPTGRIYAASVNPPDPARRLPLAAAKISFFSRQQAERLKALIDAQQLVLLDSRTAGAAHPGAVGGGGRPFPIRCAWNRDKKPPRQCVQASECRVLRIRGPADVVNFEALAAYFDEKFRYELQDVRVVPSPAANGDSSSSSSSSGGSRSNRPSSGGALGDEQTMEWRFASFQSQAIAAKMALNQERKMVHVEYGRDPCEWGECS</sequence>
<feature type="region of interest" description="Disordered" evidence="1">
    <location>
        <begin position="573"/>
        <end position="603"/>
    </location>
</feature>
<reference evidence="2 3" key="1">
    <citation type="journal article" date="2014" name="BMC Genomics">
        <title>Comparative genomics of the major fungal agents of human and animal Sporotrichosis: Sporothrix schenckii and Sporothrix brasiliensis.</title>
        <authorList>
            <person name="Teixeira M.M."/>
            <person name="de Almeida L.G."/>
            <person name="Kubitschek-Barreira P."/>
            <person name="Alves F.L."/>
            <person name="Kioshima E.S."/>
            <person name="Abadio A.K."/>
            <person name="Fernandes L."/>
            <person name="Derengowski L.S."/>
            <person name="Ferreira K.S."/>
            <person name="Souza R.C."/>
            <person name="Ruiz J.C."/>
            <person name="de Andrade N.C."/>
            <person name="Paes H.C."/>
            <person name="Nicola A.M."/>
            <person name="Albuquerque P."/>
            <person name="Gerber A.L."/>
            <person name="Martins V.P."/>
            <person name="Peconick L.D."/>
            <person name="Neto A.V."/>
            <person name="Chaucanez C.B."/>
            <person name="Silva P.A."/>
            <person name="Cunha O.L."/>
            <person name="de Oliveira F.F."/>
            <person name="dos Santos T.C."/>
            <person name="Barros A.L."/>
            <person name="Soares M.A."/>
            <person name="de Oliveira L.M."/>
            <person name="Marini M.M."/>
            <person name="Villalobos-Duno H."/>
            <person name="Cunha M.M."/>
            <person name="de Hoog S."/>
            <person name="da Silveira J.F."/>
            <person name="Henrissat B."/>
            <person name="Nino-Vega G.A."/>
            <person name="Cisalpino P.S."/>
            <person name="Mora-Montes H.M."/>
            <person name="Almeida S.R."/>
            <person name="Stajich J.E."/>
            <person name="Lopes-Bezerra L.M."/>
            <person name="Vasconcelos A.T."/>
            <person name="Felipe M.S."/>
        </authorList>
    </citation>
    <scope>NUCLEOTIDE SEQUENCE [LARGE SCALE GENOMIC DNA]</scope>
    <source>
        <strain evidence="2 3">1099-18</strain>
    </source>
</reference>
<evidence type="ECO:0000313" key="2">
    <source>
        <dbReference type="EMBL" id="KJR82216.1"/>
    </source>
</evidence>
<dbReference type="GeneID" id="27665299"/>
<evidence type="ECO:0008006" key="4">
    <source>
        <dbReference type="Google" id="ProtNLM"/>
    </source>
</evidence>
<name>A0A0F2M253_SPOSC</name>
<evidence type="ECO:0000256" key="1">
    <source>
        <dbReference type="SAM" id="MobiDB-lite"/>
    </source>
</evidence>
<dbReference type="KEGG" id="ssck:SPSK_03181"/>
<proteinExistence type="predicted"/>
<dbReference type="EMBL" id="AXCR01000010">
    <property type="protein sequence ID" value="KJR82216.1"/>
    <property type="molecule type" value="Genomic_DNA"/>
</dbReference>
<accession>A0A0F2M253</accession>